<dbReference type="PANTHER" id="PTHR33925:SF1">
    <property type="entry name" value="PROTEIN ACCUMULATION AND REPLICATION OF CHLOROPLASTS 6, CHLOROPLASTIC"/>
    <property type="match status" value="1"/>
</dbReference>
<name>A0A7H0EXG7_9CYAN</name>
<evidence type="ECO:0000313" key="5">
    <source>
        <dbReference type="Proteomes" id="UP000516013"/>
    </source>
</evidence>
<feature type="transmembrane region" description="Helical" evidence="2">
    <location>
        <begin position="569"/>
        <end position="589"/>
    </location>
</feature>
<dbReference type="SUPFAM" id="SSF46565">
    <property type="entry name" value="Chaperone J-domain"/>
    <property type="match status" value="1"/>
</dbReference>
<dbReference type="InterPro" id="IPR025344">
    <property type="entry name" value="CDP1-like_IMS"/>
</dbReference>
<dbReference type="InterPro" id="IPR057137">
    <property type="entry name" value="CDP1-like_a_solenoid_2"/>
</dbReference>
<evidence type="ECO:0000313" key="4">
    <source>
        <dbReference type="EMBL" id="QNP28483.1"/>
    </source>
</evidence>
<dbReference type="InterPro" id="IPR001623">
    <property type="entry name" value="DnaJ_domain"/>
</dbReference>
<dbReference type="KEGG" id="ccur:IAR63_11195"/>
<evidence type="ECO:0000256" key="2">
    <source>
        <dbReference type="SAM" id="Phobius"/>
    </source>
</evidence>
<feature type="domain" description="J" evidence="3">
    <location>
        <begin position="12"/>
        <end position="76"/>
    </location>
</feature>
<keyword evidence="2" id="KW-0812">Transmembrane</keyword>
<keyword evidence="2" id="KW-0472">Membrane</keyword>
<dbReference type="InterPro" id="IPR044685">
    <property type="entry name" value="CPD1-like"/>
</dbReference>
<keyword evidence="5" id="KW-1185">Reference proteome</keyword>
<feature type="region of interest" description="Disordered" evidence="1">
    <location>
        <begin position="509"/>
        <end position="553"/>
    </location>
</feature>
<proteinExistence type="predicted"/>
<dbReference type="InterPro" id="IPR036869">
    <property type="entry name" value="J_dom_sf"/>
</dbReference>
<dbReference type="RefSeq" id="WP_187705329.1">
    <property type="nucleotide sequence ID" value="NZ_CP060822.1"/>
</dbReference>
<reference evidence="4 5" key="1">
    <citation type="submission" date="2020-08" db="EMBL/GenBank/DDBJ databases">
        <title>Complete genome sequence of Raphidiopsis curvispora isolated from drinking water reservoir in South Korea.</title>
        <authorList>
            <person name="Jeong J."/>
        </authorList>
    </citation>
    <scope>NUCLEOTIDE SEQUENCE [LARGE SCALE GENOMIC DNA]</scope>
    <source>
        <strain evidence="4 5">GIHE-G1</strain>
    </source>
</reference>
<gene>
    <name evidence="4" type="ORF">IAR63_11195</name>
</gene>
<dbReference type="Proteomes" id="UP000516013">
    <property type="component" value="Chromosome"/>
</dbReference>
<keyword evidence="2" id="KW-1133">Transmembrane helix</keyword>
<dbReference type="CDD" id="cd06257">
    <property type="entry name" value="DnaJ"/>
    <property type="match status" value="1"/>
</dbReference>
<dbReference type="Gene3D" id="1.10.287.110">
    <property type="entry name" value="DnaJ domain"/>
    <property type="match status" value="1"/>
</dbReference>
<dbReference type="Pfam" id="PF23468">
    <property type="entry name" value="ARC6"/>
    <property type="match status" value="1"/>
</dbReference>
<dbReference type="Pfam" id="PF13355">
    <property type="entry name" value="ARC6-like_IMS"/>
    <property type="match status" value="1"/>
</dbReference>
<dbReference type="PANTHER" id="PTHR33925">
    <property type="entry name" value="PLASTID DIVISION PROTEIN CDP1, CHLOROPLASTIC-RELATED"/>
    <property type="match status" value="1"/>
</dbReference>
<dbReference type="Pfam" id="PF00226">
    <property type="entry name" value="DnaJ"/>
    <property type="match status" value="1"/>
</dbReference>
<dbReference type="EMBL" id="CP060822">
    <property type="protein sequence ID" value="QNP28483.1"/>
    <property type="molecule type" value="Genomic_DNA"/>
</dbReference>
<feature type="compositionally biased region" description="Polar residues" evidence="1">
    <location>
        <begin position="514"/>
        <end position="524"/>
    </location>
</feature>
<dbReference type="AlphaFoldDB" id="A0A7H0EXG7"/>
<organism evidence="4 5">
    <name type="scientific">Cylindrospermopsis curvispora GIHE-G1</name>
    <dbReference type="NCBI Taxonomy" id="2666332"/>
    <lineage>
        <taxon>Bacteria</taxon>
        <taxon>Bacillati</taxon>
        <taxon>Cyanobacteriota</taxon>
        <taxon>Cyanophyceae</taxon>
        <taxon>Nostocales</taxon>
        <taxon>Aphanizomenonaceae</taxon>
        <taxon>Cylindrospermopsis</taxon>
    </lineage>
</organism>
<dbReference type="PROSITE" id="PS50076">
    <property type="entry name" value="DNAJ_2"/>
    <property type="match status" value="1"/>
</dbReference>
<dbReference type="InterPro" id="IPR058032">
    <property type="entry name" value="CDP1-like_a_solenoid_1"/>
</dbReference>
<accession>A0A7H0EXG7</accession>
<protein>
    <submittedName>
        <fullName evidence="4">DUF4101 domain-containing protein</fullName>
    </submittedName>
</protein>
<evidence type="ECO:0000256" key="1">
    <source>
        <dbReference type="SAM" id="MobiDB-lite"/>
    </source>
</evidence>
<sequence length="757" mass="86791">MQGKQAVQIALDYYRILGLPLAATEEQLRQAYNDRILQLPQREYSTLAIAARKRILEQAYMVLSDPKERSKYDQAYLAYAYDQTKIEIGPELEGNGETANQNHNPQPLTIDVAKENLVGALVLLQELGEYELVLRLGQPYLTNRSPGKSDRESKRRTLTNADELPDVILTVALSCLELGREQWQQGNYENAAISLETGEELLLRERMFTSVQSEITADVCRLRPYRILDLLALPMERTKDRHQGWELLQNILDQRGGIDGVGNDQTGLNVDDFLRFIQQLRHHLTVSEQHKLFESESKRPSTVATYLFVYTLIAKGFCQRQPALIRQAKQILLRLAKRQDVHLEQALCALLLGQTEEATRVLELSQEYEQLTIIRQQSQDSPDLLPGLCLYCEQWLEQEVFPHFRDLTKQQASLKDYFADKQVQAYLEQLPADPYTTEELRTVNSQVGSGIGIPHTSFREDEHLPVVSPVATSSQNLEEWKESKVEVASQISTPHQHQRARQWKISGYGHESHSSFTEEGTKQSSKYKHRRRGSTSLQEEQIEEKHSHTHLHNKYRQSFTRKFPALTRLNTFFLIGGILGMWILIPTIWGRLNSTMVDEPNLQGGKLVVQLNQPTVVIPTLPRQPGSPSGQLTKAIAQTLIETWLSTKAAAMGPNHEIKRLDKILIDPALSQWQSIVRQDMAIKRYRKYEHEVKIELVRHEGNTSNNALVEATVKEITHFYRGGNLQTSGREALRVRYDLNRQQNSWRIRNMTIVES</sequence>
<evidence type="ECO:0000259" key="3">
    <source>
        <dbReference type="PROSITE" id="PS50076"/>
    </source>
</evidence>
<dbReference type="Pfam" id="PF25515">
    <property type="entry name" value="Arm_PDR"/>
    <property type="match status" value="1"/>
</dbReference>